<feature type="transmembrane region" description="Helical" evidence="9">
    <location>
        <begin position="374"/>
        <end position="396"/>
    </location>
</feature>
<gene>
    <name evidence="11" type="ORF">ARB_00239</name>
</gene>
<organism evidence="11 12">
    <name type="scientific">Arthroderma benhamiae (strain ATCC MYA-4681 / CBS 112371)</name>
    <name type="common">Trichophyton mentagrophytes</name>
    <dbReference type="NCBI Taxonomy" id="663331"/>
    <lineage>
        <taxon>Eukaryota</taxon>
        <taxon>Fungi</taxon>
        <taxon>Dikarya</taxon>
        <taxon>Ascomycota</taxon>
        <taxon>Pezizomycotina</taxon>
        <taxon>Eurotiomycetes</taxon>
        <taxon>Eurotiomycetidae</taxon>
        <taxon>Onygenales</taxon>
        <taxon>Arthrodermataceae</taxon>
        <taxon>Trichophyton</taxon>
    </lineage>
</organism>
<dbReference type="PANTHER" id="PTHR48042:SF11">
    <property type="entry name" value="ABC TRANSPORTER G FAMILY MEMBER 11"/>
    <property type="match status" value="1"/>
</dbReference>
<dbReference type="InterPro" id="IPR017871">
    <property type="entry name" value="ABC_transporter-like_CS"/>
</dbReference>
<comment type="similarity">
    <text evidence="2">Belongs to the ABC transporter superfamily. ABCG family. Eye pigment precursor importer (TC 3.A.1.204) subfamily.</text>
</comment>
<feature type="transmembrane region" description="Helical" evidence="9">
    <location>
        <begin position="490"/>
        <end position="516"/>
    </location>
</feature>
<dbReference type="Gene3D" id="3.40.50.300">
    <property type="entry name" value="P-loop containing nucleotide triphosphate hydrolases"/>
    <property type="match status" value="1"/>
</dbReference>
<evidence type="ECO:0000259" key="10">
    <source>
        <dbReference type="PROSITE" id="PS50893"/>
    </source>
</evidence>
<reference evidence="12" key="1">
    <citation type="journal article" date="2011" name="Genome Biol.">
        <title>Comparative and functional genomics provide insights into the pathogenicity of dermatophytic fungi.</title>
        <authorList>
            <person name="Burmester A."/>
            <person name="Shelest E."/>
            <person name="Gloeckner G."/>
            <person name="Heddergott C."/>
            <person name="Schindler S."/>
            <person name="Staib P."/>
            <person name="Heidel A."/>
            <person name="Felder M."/>
            <person name="Petzold A."/>
            <person name="Szafranski K."/>
            <person name="Feuermann M."/>
            <person name="Pedruzzi I."/>
            <person name="Priebe S."/>
            <person name="Groth M."/>
            <person name="Winkler R."/>
            <person name="Li W."/>
            <person name="Kniemeyer O."/>
            <person name="Schroeckh V."/>
            <person name="Hertweck C."/>
            <person name="Hube B."/>
            <person name="White T.C."/>
            <person name="Platzer M."/>
            <person name="Guthke R."/>
            <person name="Heitman J."/>
            <person name="Woestemeyer J."/>
            <person name="Zipfel P.F."/>
            <person name="Monod M."/>
            <person name="Brakhage A.A."/>
        </authorList>
    </citation>
    <scope>NUCLEOTIDE SEQUENCE [LARGE SCALE GENOMIC DNA]</scope>
    <source>
        <strain evidence="12">ATCC MYA-4681 / CBS 112371</strain>
    </source>
</reference>
<evidence type="ECO:0000256" key="5">
    <source>
        <dbReference type="ARBA" id="ARBA00022741"/>
    </source>
</evidence>
<feature type="transmembrane region" description="Helical" evidence="9">
    <location>
        <begin position="528"/>
        <end position="550"/>
    </location>
</feature>
<dbReference type="InterPro" id="IPR013525">
    <property type="entry name" value="ABC2_TM"/>
</dbReference>
<evidence type="ECO:0000256" key="4">
    <source>
        <dbReference type="ARBA" id="ARBA00022692"/>
    </source>
</evidence>
<dbReference type="EMBL" id="ABSU01000013">
    <property type="protein sequence ID" value="EFE32781.1"/>
    <property type="molecule type" value="Genomic_DNA"/>
</dbReference>
<feature type="transmembrane region" description="Helical" evidence="9">
    <location>
        <begin position="408"/>
        <end position="431"/>
    </location>
</feature>
<keyword evidence="6" id="KW-0067">ATP-binding</keyword>
<dbReference type="PROSITE" id="PS50893">
    <property type="entry name" value="ABC_TRANSPORTER_2"/>
    <property type="match status" value="1"/>
</dbReference>
<keyword evidence="12" id="KW-1185">Reference proteome</keyword>
<comment type="subcellular location">
    <subcellularLocation>
        <location evidence="1">Membrane</location>
        <topology evidence="1">Multi-pass membrane protein</topology>
    </subcellularLocation>
</comment>
<accession>D4AVM5</accession>
<dbReference type="Pfam" id="PF00005">
    <property type="entry name" value="ABC_tran"/>
    <property type="match status" value="1"/>
</dbReference>
<feature type="domain" description="ABC transporter" evidence="10">
    <location>
        <begin position="27"/>
        <end position="283"/>
    </location>
</feature>
<name>D4AVM5_ARTBC</name>
<dbReference type="GO" id="GO:0005524">
    <property type="term" value="F:ATP binding"/>
    <property type="evidence" value="ECO:0007669"/>
    <property type="project" value="UniProtKB-KW"/>
</dbReference>
<sequence length="646" mass="72046">MGLDLEANGDEHPFLMNETVEHFSWKGVTVNVKDRETKQPKAILRDATGYVNKGELMVLMGPSGSGKTTLLNVLAGRANSLRDGVNGEVLVNGRTASKETFRHLSSYVEQEDVLIGSLTVEETLYFAAQLSLSRFVYRLRMYEFNALLMLGKKNRSIPKKDRIQRIKYLLNSFGIQNQAKTLIGTPIRKGISGGQKRRVSVAAQLITCPKIIFLDEPTSGLDSTASYEVMSFVKALARKNNPSTSMFESFDKLLILSAGKTCYFGPGKDMKAYLDKTGHPMPVQINPAEFVLDLVSTDFATDTDEAEAQLAKIHQGWEDSEESSNVHLEISRLTTLSEKEENITLSADQLQHVNIVSTIITLLHRSFIKGCRDVVAYGIRVAMYLGLAIMEGTVWLRLGTGQENIQPYINALFFCSAFMSFMAVAYVPSFLEDRATFIKERANGLYGATSFVISNFLIGMPFLFMITIIFSVVAYWLVNFRSGADTFFTLVMWLFLDLLAAESLVVMIASLFPNFVVALALTAFTNGIWMSVGGFMVAPAILNVFWRYVFHYIDYQHSSLTDPGHQTYVFQGMMVNEFSGRVFDCGKSCQCMYASELASQCQISGKGILNSFGYATDKQAQWAGILISITAVYRILGWIVLYMKKT</sequence>
<dbReference type="Proteomes" id="UP000008866">
    <property type="component" value="Unassembled WGS sequence"/>
</dbReference>
<dbReference type="SMART" id="SM00382">
    <property type="entry name" value="AAA"/>
    <property type="match status" value="1"/>
</dbReference>
<dbReference type="HOGENOM" id="CLU_000604_57_7_1"/>
<evidence type="ECO:0000256" key="6">
    <source>
        <dbReference type="ARBA" id="ARBA00022840"/>
    </source>
</evidence>
<dbReference type="Pfam" id="PF19055">
    <property type="entry name" value="ABC2_membrane_7"/>
    <property type="match status" value="1"/>
</dbReference>
<dbReference type="RefSeq" id="XP_003013421.1">
    <property type="nucleotide sequence ID" value="XM_003013375.1"/>
</dbReference>
<evidence type="ECO:0000256" key="2">
    <source>
        <dbReference type="ARBA" id="ARBA00005814"/>
    </source>
</evidence>
<evidence type="ECO:0000313" key="12">
    <source>
        <dbReference type="Proteomes" id="UP000008866"/>
    </source>
</evidence>
<dbReference type="InterPro" id="IPR003439">
    <property type="entry name" value="ABC_transporter-like_ATP-bd"/>
</dbReference>
<dbReference type="InterPro" id="IPR003593">
    <property type="entry name" value="AAA+_ATPase"/>
</dbReference>
<dbReference type="PROSITE" id="PS00211">
    <property type="entry name" value="ABC_TRANSPORTER_1"/>
    <property type="match status" value="1"/>
</dbReference>
<dbReference type="InterPro" id="IPR043926">
    <property type="entry name" value="ABCG_dom"/>
</dbReference>
<dbReference type="GO" id="GO:0016020">
    <property type="term" value="C:membrane"/>
    <property type="evidence" value="ECO:0007669"/>
    <property type="project" value="UniProtKB-SubCell"/>
</dbReference>
<evidence type="ECO:0000313" key="11">
    <source>
        <dbReference type="EMBL" id="EFE32781.1"/>
    </source>
</evidence>
<dbReference type="STRING" id="663331.D4AVM5"/>
<evidence type="ECO:0000256" key="3">
    <source>
        <dbReference type="ARBA" id="ARBA00022448"/>
    </source>
</evidence>
<evidence type="ECO:0000256" key="8">
    <source>
        <dbReference type="ARBA" id="ARBA00023136"/>
    </source>
</evidence>
<keyword evidence="4 9" id="KW-0812">Transmembrane</keyword>
<dbReference type="GeneID" id="9519457"/>
<protein>
    <submittedName>
        <fullName evidence="11">ABC transporter, putative</fullName>
    </submittedName>
</protein>
<evidence type="ECO:0000256" key="7">
    <source>
        <dbReference type="ARBA" id="ARBA00022989"/>
    </source>
</evidence>
<dbReference type="Pfam" id="PF01061">
    <property type="entry name" value="ABC2_membrane"/>
    <property type="match status" value="1"/>
</dbReference>
<dbReference type="AlphaFoldDB" id="D4AVM5"/>
<feature type="transmembrane region" description="Helical" evidence="9">
    <location>
        <begin position="622"/>
        <end position="643"/>
    </location>
</feature>
<comment type="caution">
    <text evidence="11">The sequence shown here is derived from an EMBL/GenBank/DDBJ whole genome shotgun (WGS) entry which is preliminary data.</text>
</comment>
<dbReference type="GO" id="GO:0140359">
    <property type="term" value="F:ABC-type transporter activity"/>
    <property type="evidence" value="ECO:0007669"/>
    <property type="project" value="InterPro"/>
</dbReference>
<keyword evidence="8 9" id="KW-0472">Membrane</keyword>
<keyword evidence="5" id="KW-0547">Nucleotide-binding</keyword>
<dbReference type="PANTHER" id="PTHR48042">
    <property type="entry name" value="ABC TRANSPORTER G FAMILY MEMBER 11"/>
    <property type="match status" value="1"/>
</dbReference>
<proteinExistence type="inferred from homology"/>
<dbReference type="InterPro" id="IPR027417">
    <property type="entry name" value="P-loop_NTPase"/>
</dbReference>
<dbReference type="KEGG" id="abe:ARB_00239"/>
<dbReference type="GO" id="GO:0016887">
    <property type="term" value="F:ATP hydrolysis activity"/>
    <property type="evidence" value="ECO:0007669"/>
    <property type="project" value="InterPro"/>
</dbReference>
<dbReference type="OMA" id="MCVNGFM"/>
<dbReference type="eggNOG" id="KOG0061">
    <property type="taxonomic scope" value="Eukaryota"/>
</dbReference>
<evidence type="ECO:0000256" key="9">
    <source>
        <dbReference type="SAM" id="Phobius"/>
    </source>
</evidence>
<keyword evidence="7 9" id="KW-1133">Transmembrane helix</keyword>
<feature type="transmembrane region" description="Helical" evidence="9">
    <location>
        <begin position="451"/>
        <end position="478"/>
    </location>
</feature>
<evidence type="ECO:0000256" key="1">
    <source>
        <dbReference type="ARBA" id="ARBA00004141"/>
    </source>
</evidence>
<keyword evidence="3" id="KW-0813">Transport</keyword>
<dbReference type="InterPro" id="IPR052215">
    <property type="entry name" value="Plant_ABCG"/>
</dbReference>
<dbReference type="SUPFAM" id="SSF52540">
    <property type="entry name" value="P-loop containing nucleoside triphosphate hydrolases"/>
    <property type="match status" value="1"/>
</dbReference>